<protein>
    <submittedName>
        <fullName evidence="2">Uncharacterized protein</fullName>
    </submittedName>
</protein>
<reference evidence="2 3" key="1">
    <citation type="journal article" date="2018" name="Front. Plant Sci.">
        <title>Red Clover (Trifolium pratense) and Zigzag Clover (T. medium) - A Picture of Genomic Similarities and Differences.</title>
        <authorList>
            <person name="Dluhosova J."/>
            <person name="Istvanek J."/>
            <person name="Nedelnik J."/>
            <person name="Repkova J."/>
        </authorList>
    </citation>
    <scope>NUCLEOTIDE SEQUENCE [LARGE SCALE GENOMIC DNA]</scope>
    <source>
        <strain evidence="3">cv. 10/8</strain>
        <tissue evidence="2">Leaf</tissue>
    </source>
</reference>
<dbReference type="EMBL" id="LXQA010033757">
    <property type="protein sequence ID" value="MCH96961.1"/>
    <property type="molecule type" value="Genomic_DNA"/>
</dbReference>
<accession>A0A392NBW3</accession>
<dbReference type="AlphaFoldDB" id="A0A392NBW3"/>
<keyword evidence="3" id="KW-1185">Reference proteome</keyword>
<name>A0A392NBW3_9FABA</name>
<sequence length="34" mass="3561">MAADIFCGGLHPHKAGKLVSPQFTGGLDRHNVAD</sequence>
<evidence type="ECO:0000313" key="3">
    <source>
        <dbReference type="Proteomes" id="UP000265520"/>
    </source>
</evidence>
<organism evidence="2 3">
    <name type="scientific">Trifolium medium</name>
    <dbReference type="NCBI Taxonomy" id="97028"/>
    <lineage>
        <taxon>Eukaryota</taxon>
        <taxon>Viridiplantae</taxon>
        <taxon>Streptophyta</taxon>
        <taxon>Embryophyta</taxon>
        <taxon>Tracheophyta</taxon>
        <taxon>Spermatophyta</taxon>
        <taxon>Magnoliopsida</taxon>
        <taxon>eudicotyledons</taxon>
        <taxon>Gunneridae</taxon>
        <taxon>Pentapetalae</taxon>
        <taxon>rosids</taxon>
        <taxon>fabids</taxon>
        <taxon>Fabales</taxon>
        <taxon>Fabaceae</taxon>
        <taxon>Papilionoideae</taxon>
        <taxon>50 kb inversion clade</taxon>
        <taxon>NPAAA clade</taxon>
        <taxon>Hologalegina</taxon>
        <taxon>IRL clade</taxon>
        <taxon>Trifolieae</taxon>
        <taxon>Trifolium</taxon>
    </lineage>
</organism>
<evidence type="ECO:0000313" key="2">
    <source>
        <dbReference type="EMBL" id="MCH96961.1"/>
    </source>
</evidence>
<evidence type="ECO:0000256" key="1">
    <source>
        <dbReference type="SAM" id="MobiDB-lite"/>
    </source>
</evidence>
<proteinExistence type="predicted"/>
<dbReference type="Proteomes" id="UP000265520">
    <property type="component" value="Unassembled WGS sequence"/>
</dbReference>
<gene>
    <name evidence="2" type="ORF">A2U01_0017953</name>
</gene>
<feature type="region of interest" description="Disordered" evidence="1">
    <location>
        <begin position="11"/>
        <end position="34"/>
    </location>
</feature>
<feature type="non-terminal residue" evidence="2">
    <location>
        <position position="34"/>
    </location>
</feature>
<comment type="caution">
    <text evidence="2">The sequence shown here is derived from an EMBL/GenBank/DDBJ whole genome shotgun (WGS) entry which is preliminary data.</text>
</comment>